<dbReference type="RefSeq" id="WP_132882015.1">
    <property type="nucleotide sequence ID" value="NZ_JBBGZA010000001.1"/>
</dbReference>
<dbReference type="Proteomes" id="UP001380365">
    <property type="component" value="Unassembled WGS sequence"/>
</dbReference>
<proteinExistence type="predicted"/>
<reference evidence="1 2" key="1">
    <citation type="submission" date="2023-12" db="EMBL/GenBank/DDBJ databases">
        <title>Gut-associated functions are favored during microbiome assembly across C. elegans life.</title>
        <authorList>
            <person name="Zimmermann J."/>
        </authorList>
    </citation>
    <scope>NUCLEOTIDE SEQUENCE [LARGE SCALE GENOMIC DNA]</scope>
    <source>
        <strain evidence="1 2">JUb134</strain>
    </source>
</reference>
<evidence type="ECO:0000313" key="1">
    <source>
        <dbReference type="EMBL" id="MEJ5095111.1"/>
    </source>
</evidence>
<comment type="caution">
    <text evidence="1">The sequence shown here is derived from an EMBL/GenBank/DDBJ whole genome shotgun (WGS) entry which is preliminary data.</text>
</comment>
<keyword evidence="2" id="KW-1185">Reference proteome</keyword>
<sequence>MKRPKPLRQGQVDGLCGIYSILNFFRSRDEFKIAVHEADEFWVILDVAERLGLLRADFVVQGYGDYQLAEIVGGVCDRLQLPFEAVRLGRVGGRDLQPATVFDYVLERGGAAIIQYGDRHWALLHDRRDGKYALDDSNPAAKKAPELTVEQANKLNADLGIAIIPTPSNMLAI</sequence>
<name>A0ABU8Q6G6_9SPHN</name>
<organism evidence="1 2">
    <name type="scientific">Sphingomonas molluscorum</name>
    <dbReference type="NCBI Taxonomy" id="418184"/>
    <lineage>
        <taxon>Bacteria</taxon>
        <taxon>Pseudomonadati</taxon>
        <taxon>Pseudomonadota</taxon>
        <taxon>Alphaproteobacteria</taxon>
        <taxon>Sphingomonadales</taxon>
        <taxon>Sphingomonadaceae</taxon>
        <taxon>Sphingomonas</taxon>
    </lineage>
</organism>
<gene>
    <name evidence="1" type="ORF">WH159_11260</name>
</gene>
<dbReference type="EMBL" id="JBBGZA010000001">
    <property type="protein sequence ID" value="MEJ5095111.1"/>
    <property type="molecule type" value="Genomic_DNA"/>
</dbReference>
<evidence type="ECO:0000313" key="2">
    <source>
        <dbReference type="Proteomes" id="UP001380365"/>
    </source>
</evidence>
<protein>
    <submittedName>
        <fullName evidence="1">Uncharacterized protein</fullName>
    </submittedName>
</protein>
<accession>A0ABU8Q6G6</accession>